<feature type="region of interest" description="Disordered" evidence="1">
    <location>
        <begin position="1"/>
        <end position="20"/>
    </location>
</feature>
<evidence type="ECO:0000256" key="1">
    <source>
        <dbReference type="SAM" id="MobiDB-lite"/>
    </source>
</evidence>
<reference evidence="2 3" key="1">
    <citation type="submission" date="2017-09" db="EMBL/GenBank/DDBJ databases">
        <authorList>
            <person name="Ehlers B."/>
            <person name="Leendertz F.H."/>
        </authorList>
    </citation>
    <scope>NUCLEOTIDE SEQUENCE [LARGE SCALE GENOMIC DNA]</scope>
    <source>
        <strain evidence="2 3">DJ-1</strain>
    </source>
</reference>
<organism evidence="2 3">
    <name type="scientific">Pseudomonas plecoglossicida</name>
    <dbReference type="NCBI Taxonomy" id="70775"/>
    <lineage>
        <taxon>Bacteria</taxon>
        <taxon>Pseudomonadati</taxon>
        <taxon>Pseudomonadota</taxon>
        <taxon>Gammaproteobacteria</taxon>
        <taxon>Pseudomonadales</taxon>
        <taxon>Pseudomonadaceae</taxon>
        <taxon>Pseudomonas</taxon>
    </lineage>
</organism>
<dbReference type="Proteomes" id="UP000218102">
    <property type="component" value="Unassembled WGS sequence"/>
</dbReference>
<name>A0A2A3M804_PSEDL</name>
<comment type="caution">
    <text evidence="2">The sequence shown here is derived from an EMBL/GenBank/DDBJ whole genome shotgun (WGS) entry which is preliminary data.</text>
</comment>
<protein>
    <submittedName>
        <fullName evidence="2">Uncharacterized protein</fullName>
    </submittedName>
</protein>
<proteinExistence type="predicted"/>
<accession>A0A2A3M804</accession>
<dbReference type="EMBL" id="NTME01000005">
    <property type="protein sequence ID" value="PBJ96179.1"/>
    <property type="molecule type" value="Genomic_DNA"/>
</dbReference>
<gene>
    <name evidence="2" type="ORF">CMV24_05445</name>
</gene>
<sequence>MCRERAATRPQGLSSDAGIAGAALQPFRDTRQLLQRTAYRSEHHAGMKKATSRVAFFRSAAQKS</sequence>
<dbReference type="AlphaFoldDB" id="A0A2A3M804"/>
<evidence type="ECO:0000313" key="3">
    <source>
        <dbReference type="Proteomes" id="UP000218102"/>
    </source>
</evidence>
<evidence type="ECO:0000313" key="2">
    <source>
        <dbReference type="EMBL" id="PBJ96179.1"/>
    </source>
</evidence>